<evidence type="ECO:0000313" key="3">
    <source>
        <dbReference type="WBParaSite" id="PSAMB.scaffold5267size12146.g26302.t1"/>
    </source>
</evidence>
<evidence type="ECO:0000313" key="2">
    <source>
        <dbReference type="Proteomes" id="UP000887566"/>
    </source>
</evidence>
<evidence type="ECO:0000256" key="1">
    <source>
        <dbReference type="SAM" id="MobiDB-lite"/>
    </source>
</evidence>
<reference evidence="3" key="1">
    <citation type="submission" date="2022-11" db="UniProtKB">
        <authorList>
            <consortium name="WormBaseParasite"/>
        </authorList>
    </citation>
    <scope>IDENTIFICATION</scope>
</reference>
<dbReference type="AlphaFoldDB" id="A0A914WU31"/>
<feature type="region of interest" description="Disordered" evidence="1">
    <location>
        <begin position="65"/>
        <end position="99"/>
    </location>
</feature>
<sequence length="99" mass="11185">MAIGLKEDATSTGANRTVQINSDGQQVFLQPSPLYQPAPLSYFVQPANFTEDSNQFDYNNTDNREECRQELPRNDAQQQGNGVQPQEDANDEFININEF</sequence>
<name>A0A914WU31_9BILA</name>
<organism evidence="2 3">
    <name type="scientific">Plectus sambesii</name>
    <dbReference type="NCBI Taxonomy" id="2011161"/>
    <lineage>
        <taxon>Eukaryota</taxon>
        <taxon>Metazoa</taxon>
        <taxon>Ecdysozoa</taxon>
        <taxon>Nematoda</taxon>
        <taxon>Chromadorea</taxon>
        <taxon>Plectida</taxon>
        <taxon>Plectina</taxon>
        <taxon>Plectoidea</taxon>
        <taxon>Plectidae</taxon>
        <taxon>Plectus</taxon>
    </lineage>
</organism>
<keyword evidence="2" id="KW-1185">Reference proteome</keyword>
<dbReference type="WBParaSite" id="PSAMB.scaffold5267size12146.g26302.t1">
    <property type="protein sequence ID" value="PSAMB.scaffold5267size12146.g26302.t1"/>
    <property type="gene ID" value="PSAMB.scaffold5267size12146.g26302"/>
</dbReference>
<proteinExistence type="predicted"/>
<feature type="compositionally biased region" description="Polar residues" evidence="1">
    <location>
        <begin position="75"/>
        <end position="84"/>
    </location>
</feature>
<accession>A0A914WU31</accession>
<protein>
    <submittedName>
        <fullName evidence="3">Uncharacterized protein</fullName>
    </submittedName>
</protein>
<dbReference type="Proteomes" id="UP000887566">
    <property type="component" value="Unplaced"/>
</dbReference>